<dbReference type="AlphaFoldDB" id="A0A5B7WVB7"/>
<protein>
    <submittedName>
        <fullName evidence="2">MarR family transcriptional regulator</fullName>
    </submittedName>
</protein>
<reference evidence="2 3" key="1">
    <citation type="submission" date="2018-12" db="EMBL/GenBank/DDBJ databases">
        <title>Complete Genome Sequence of Glutamicibacter creatinolyticus strain LGCM259,isolated from an abscess of a 12-year-old mare in Italy.</title>
        <authorList>
            <person name="Santos R.G."/>
            <person name="Silva A.L."/>
            <person name="Seyffert N."/>
            <person name="Castro T.L.P."/>
            <person name="Attili A.R."/>
            <person name="Rifici C."/>
            <person name="Mazzullo G."/>
            <person name="Brenig B."/>
            <person name="Venanzi F."/>
            <person name="Azevedo V."/>
        </authorList>
    </citation>
    <scope>NUCLEOTIDE SEQUENCE [LARGE SCALE GENOMIC DNA]</scope>
    <source>
        <strain evidence="2 3">LGCM 259</strain>
    </source>
</reference>
<dbReference type="Pfam" id="PF01047">
    <property type="entry name" value="MarR"/>
    <property type="match status" value="1"/>
</dbReference>
<dbReference type="Gene3D" id="1.10.10.10">
    <property type="entry name" value="Winged helix-like DNA-binding domain superfamily/Winged helix DNA-binding domain"/>
    <property type="match status" value="1"/>
</dbReference>
<accession>A0A5B7WVB7</accession>
<dbReference type="InterPro" id="IPR036388">
    <property type="entry name" value="WH-like_DNA-bd_sf"/>
</dbReference>
<feature type="domain" description="HTH marR-type" evidence="1">
    <location>
        <begin position="7"/>
        <end position="146"/>
    </location>
</feature>
<dbReference type="SMART" id="SM00347">
    <property type="entry name" value="HTH_MARR"/>
    <property type="match status" value="1"/>
</dbReference>
<dbReference type="SUPFAM" id="SSF46785">
    <property type="entry name" value="Winged helix' DNA-binding domain"/>
    <property type="match status" value="1"/>
</dbReference>
<dbReference type="PANTHER" id="PTHR33164">
    <property type="entry name" value="TRANSCRIPTIONAL REGULATOR, MARR FAMILY"/>
    <property type="match status" value="1"/>
</dbReference>
<keyword evidence="3" id="KW-1185">Reference proteome</keyword>
<dbReference type="EMBL" id="CP034412">
    <property type="protein sequence ID" value="QCY48056.1"/>
    <property type="molecule type" value="Genomic_DNA"/>
</dbReference>
<dbReference type="PANTHER" id="PTHR33164:SF43">
    <property type="entry name" value="HTH-TYPE TRANSCRIPTIONAL REPRESSOR YETL"/>
    <property type="match status" value="1"/>
</dbReference>
<dbReference type="Proteomes" id="UP000307000">
    <property type="component" value="Chromosome"/>
</dbReference>
<evidence type="ECO:0000259" key="1">
    <source>
        <dbReference type="PROSITE" id="PS50995"/>
    </source>
</evidence>
<name>A0A5B7WVB7_9MICC</name>
<dbReference type="InterPro" id="IPR036390">
    <property type="entry name" value="WH_DNA-bd_sf"/>
</dbReference>
<dbReference type="KEGG" id="gcr:GcLGCM259_2349"/>
<sequence length="149" mass="16527">MPDAKTQPDLASLFHRAARSVRRQTRLALDPHGITPHQSRAMMLLARASQGGDGPGGLRNSQLAEQLRIAPRSATEVVDQLQDKQLVRRTQDPADRRAWLISLTPAGAELSAVLREDRRVQMNDFFARLDPADQAQLARILTALIDDDC</sequence>
<dbReference type="InterPro" id="IPR039422">
    <property type="entry name" value="MarR/SlyA-like"/>
</dbReference>
<dbReference type="InterPro" id="IPR000835">
    <property type="entry name" value="HTH_MarR-typ"/>
</dbReference>
<dbReference type="PROSITE" id="PS50995">
    <property type="entry name" value="HTH_MARR_2"/>
    <property type="match status" value="1"/>
</dbReference>
<organism evidence="2 3">
    <name type="scientific">Glutamicibacter creatinolyticus</name>
    <dbReference type="NCBI Taxonomy" id="162496"/>
    <lineage>
        <taxon>Bacteria</taxon>
        <taxon>Bacillati</taxon>
        <taxon>Actinomycetota</taxon>
        <taxon>Actinomycetes</taxon>
        <taxon>Micrococcales</taxon>
        <taxon>Micrococcaceae</taxon>
        <taxon>Glutamicibacter</taxon>
    </lineage>
</organism>
<dbReference type="PRINTS" id="PR00598">
    <property type="entry name" value="HTHMARR"/>
</dbReference>
<evidence type="ECO:0000313" key="3">
    <source>
        <dbReference type="Proteomes" id="UP000307000"/>
    </source>
</evidence>
<dbReference type="GO" id="GO:0006950">
    <property type="term" value="P:response to stress"/>
    <property type="evidence" value="ECO:0007669"/>
    <property type="project" value="TreeGrafter"/>
</dbReference>
<gene>
    <name evidence="2" type="ORF">GcLGCM259_2349</name>
</gene>
<proteinExistence type="predicted"/>
<dbReference type="GO" id="GO:0003700">
    <property type="term" value="F:DNA-binding transcription factor activity"/>
    <property type="evidence" value="ECO:0007669"/>
    <property type="project" value="InterPro"/>
</dbReference>
<evidence type="ECO:0000313" key="2">
    <source>
        <dbReference type="EMBL" id="QCY48056.1"/>
    </source>
</evidence>